<accession>A0ABU9XYC7</accession>
<evidence type="ECO:0000256" key="3">
    <source>
        <dbReference type="ARBA" id="ARBA00022964"/>
    </source>
</evidence>
<gene>
    <name evidence="7" type="ORF">ABC974_02730</name>
</gene>
<dbReference type="EC" id="1.14.11.-" evidence="7"/>
<proteinExistence type="inferred from homology"/>
<evidence type="ECO:0000256" key="1">
    <source>
        <dbReference type="ARBA" id="ARBA00005896"/>
    </source>
</evidence>
<keyword evidence="4 7" id="KW-0560">Oxidoreductase</keyword>
<evidence type="ECO:0000256" key="2">
    <source>
        <dbReference type="ARBA" id="ARBA00022723"/>
    </source>
</evidence>
<comment type="caution">
    <text evidence="7">The sequence shown here is derived from an EMBL/GenBank/DDBJ whole genome shotgun (WGS) entry which is preliminary data.</text>
</comment>
<dbReference type="GO" id="GO:0051213">
    <property type="term" value="F:dioxygenase activity"/>
    <property type="evidence" value="ECO:0007669"/>
    <property type="project" value="UniProtKB-KW"/>
</dbReference>
<keyword evidence="8" id="KW-1185">Reference proteome</keyword>
<reference evidence="7 8" key="1">
    <citation type="submission" date="2024-05" db="EMBL/GenBank/DDBJ databases">
        <authorList>
            <person name="Liu Q."/>
            <person name="Xin Y.-H."/>
        </authorList>
    </citation>
    <scope>NUCLEOTIDE SEQUENCE [LARGE SCALE GENOMIC DNA]</scope>
    <source>
        <strain evidence="7 8">CGMCC 1.10181</strain>
    </source>
</reference>
<evidence type="ECO:0000256" key="5">
    <source>
        <dbReference type="ARBA" id="ARBA00023004"/>
    </source>
</evidence>
<dbReference type="Proteomes" id="UP001419910">
    <property type="component" value="Unassembled WGS sequence"/>
</dbReference>
<evidence type="ECO:0000313" key="8">
    <source>
        <dbReference type="Proteomes" id="UP001419910"/>
    </source>
</evidence>
<evidence type="ECO:0000313" key="7">
    <source>
        <dbReference type="EMBL" id="MEN2788527.1"/>
    </source>
</evidence>
<organism evidence="7 8">
    <name type="scientific">Sphingomonas oligophenolica</name>
    <dbReference type="NCBI Taxonomy" id="301154"/>
    <lineage>
        <taxon>Bacteria</taxon>
        <taxon>Pseudomonadati</taxon>
        <taxon>Pseudomonadota</taxon>
        <taxon>Alphaproteobacteria</taxon>
        <taxon>Sphingomonadales</taxon>
        <taxon>Sphingomonadaceae</taxon>
        <taxon>Sphingomonas</taxon>
    </lineage>
</organism>
<dbReference type="RefSeq" id="WP_343890533.1">
    <property type="nucleotide sequence ID" value="NZ_BAAAEH010000035.1"/>
</dbReference>
<dbReference type="Gene3D" id="3.60.130.10">
    <property type="entry name" value="Clavaminate synthase-like"/>
    <property type="match status" value="1"/>
</dbReference>
<dbReference type="InterPro" id="IPR051178">
    <property type="entry name" value="TfdA_dioxygenase"/>
</dbReference>
<dbReference type="EMBL" id="JBDIME010000002">
    <property type="protein sequence ID" value="MEN2788527.1"/>
    <property type="molecule type" value="Genomic_DNA"/>
</dbReference>
<keyword evidence="3 7" id="KW-0223">Dioxygenase</keyword>
<dbReference type="InterPro" id="IPR042098">
    <property type="entry name" value="TauD-like_sf"/>
</dbReference>
<dbReference type="Pfam" id="PF02668">
    <property type="entry name" value="TauD"/>
    <property type="match status" value="1"/>
</dbReference>
<name>A0ABU9XYC7_9SPHN</name>
<keyword evidence="5" id="KW-0408">Iron</keyword>
<keyword evidence="2" id="KW-0479">Metal-binding</keyword>
<comment type="similarity">
    <text evidence="1">Belongs to the TfdA dioxygenase family.</text>
</comment>
<dbReference type="InterPro" id="IPR003819">
    <property type="entry name" value="TauD/TfdA-like"/>
</dbReference>
<protein>
    <submittedName>
        <fullName evidence="7">TauD/TfdA family dioxygenase</fullName>
        <ecNumber evidence="7">1.14.11.-</ecNumber>
    </submittedName>
</protein>
<sequence length="285" mass="32223">MATALSPARTRLVQEEIKPVIGTRILNTKEELLAGDLGPEIRELLEQRGVLVFPRINFNDEEQIAFTKTLGTFAPELQDGTDHKIHKITLDVKENPQSAEYLKGSLYWHIDGTMNDTPILASLLSCKVPATWGGNTGFCNTYAAYEALTDEQKAEYETMRVVHSVWATVFYYEPEPSLAKLKGMQRIGENELPLVWNHRSGRKSLVLGCTAHRVVGVEPMKSAEVLVGLREWATGEQFSYSHEWSVGDLVIWDNTGTMHRAEKYDPACNRMMHRTKLQGEEPFEE</sequence>
<evidence type="ECO:0000259" key="6">
    <source>
        <dbReference type="Pfam" id="PF02668"/>
    </source>
</evidence>
<dbReference type="SUPFAM" id="SSF51197">
    <property type="entry name" value="Clavaminate synthase-like"/>
    <property type="match status" value="1"/>
</dbReference>
<dbReference type="PANTHER" id="PTHR43779">
    <property type="entry name" value="DIOXYGENASE RV0097-RELATED"/>
    <property type="match status" value="1"/>
</dbReference>
<feature type="domain" description="TauD/TfdA-like" evidence="6">
    <location>
        <begin position="18"/>
        <end position="275"/>
    </location>
</feature>
<evidence type="ECO:0000256" key="4">
    <source>
        <dbReference type="ARBA" id="ARBA00023002"/>
    </source>
</evidence>
<dbReference type="PANTHER" id="PTHR43779:SF3">
    <property type="entry name" value="(3R)-3-[(CARBOXYMETHYL)AMINO]FATTY ACID OXYGENASE_DECARBOXYLASE"/>
    <property type="match status" value="1"/>
</dbReference>